<dbReference type="GO" id="GO:0008725">
    <property type="term" value="F:DNA-3-methyladenine glycosylase activity"/>
    <property type="evidence" value="ECO:0007669"/>
    <property type="project" value="InterPro"/>
</dbReference>
<dbReference type="Proteomes" id="UP000199527">
    <property type="component" value="Unassembled WGS sequence"/>
</dbReference>
<sequence length="231" mass="25535">MSKQEHFDAIWQRAAGRKGGDAALTALLPQADSGQARLSDAALLSAMSAQIFKSGFVWRVVENKWPAFEQAFWGFEPQKLLLMSPEQLDQRASDPALIRHGKKMQAIMDNALMVQELAEEHGSFGQWLQQWDSRNVIGLWAELKRRGSRLGGNTGPYFLRSVGIDTFLMTGDIIAYLKAHELLDASPNSKRGQMQAQAAFNCWQDESGLPLASLSRVVACSVGDNRLGVTD</sequence>
<dbReference type="EMBL" id="FNEM01000003">
    <property type="protein sequence ID" value="SDI79965.1"/>
    <property type="molecule type" value="Genomic_DNA"/>
</dbReference>
<dbReference type="GO" id="GO:0006284">
    <property type="term" value="P:base-excision repair"/>
    <property type="evidence" value="ECO:0007669"/>
    <property type="project" value="InterPro"/>
</dbReference>
<dbReference type="InterPro" id="IPR052891">
    <property type="entry name" value="DNA-3mA_glycosylase"/>
</dbReference>
<dbReference type="PANTHER" id="PTHR30037">
    <property type="entry name" value="DNA-3-METHYLADENINE GLYCOSYLASE 1"/>
    <property type="match status" value="1"/>
</dbReference>
<dbReference type="InterPro" id="IPR005019">
    <property type="entry name" value="Adenine_glyco"/>
</dbReference>
<dbReference type="SUPFAM" id="SSF48150">
    <property type="entry name" value="DNA-glycosylase"/>
    <property type="match status" value="1"/>
</dbReference>
<reference evidence="2" key="1">
    <citation type="submission" date="2016-10" db="EMBL/GenBank/DDBJ databases">
        <authorList>
            <person name="Varghese N."/>
            <person name="Submissions S."/>
        </authorList>
    </citation>
    <scope>NUCLEOTIDE SEQUENCE [LARGE SCALE GENOMIC DNA]</scope>
    <source>
        <strain evidence="2">DSM 23317</strain>
    </source>
</reference>
<protein>
    <submittedName>
        <fullName evidence="1">3-methyladenine DNA glycosylase Tag</fullName>
    </submittedName>
</protein>
<dbReference type="AlphaFoldDB" id="A0A1G8NIG7"/>
<dbReference type="Gene3D" id="1.10.340.30">
    <property type="entry name" value="Hypothetical protein, domain 2"/>
    <property type="match status" value="1"/>
</dbReference>
<organism evidence="1 2">
    <name type="scientific">Ferrimonas sediminum</name>
    <dbReference type="NCBI Taxonomy" id="718193"/>
    <lineage>
        <taxon>Bacteria</taxon>
        <taxon>Pseudomonadati</taxon>
        <taxon>Pseudomonadota</taxon>
        <taxon>Gammaproteobacteria</taxon>
        <taxon>Alteromonadales</taxon>
        <taxon>Ferrimonadaceae</taxon>
        <taxon>Ferrimonas</taxon>
    </lineage>
</organism>
<evidence type="ECO:0000313" key="2">
    <source>
        <dbReference type="Proteomes" id="UP000199527"/>
    </source>
</evidence>
<dbReference type="PANTHER" id="PTHR30037:SF3">
    <property type="entry name" value="BLR0857 PROTEIN"/>
    <property type="match status" value="1"/>
</dbReference>
<name>A0A1G8NIG7_9GAMM</name>
<dbReference type="RefSeq" id="WP_090362996.1">
    <property type="nucleotide sequence ID" value="NZ_FNEM01000003.1"/>
</dbReference>
<dbReference type="OrthoDB" id="9795156at2"/>
<accession>A0A1G8NIG7</accession>
<dbReference type="InterPro" id="IPR011257">
    <property type="entry name" value="DNA_glycosylase"/>
</dbReference>
<proteinExistence type="predicted"/>
<gene>
    <name evidence="1" type="ORF">SAMN04488540_103138</name>
</gene>
<evidence type="ECO:0000313" key="1">
    <source>
        <dbReference type="EMBL" id="SDI79965.1"/>
    </source>
</evidence>
<keyword evidence="2" id="KW-1185">Reference proteome</keyword>
<dbReference type="Pfam" id="PF03352">
    <property type="entry name" value="Adenine_glyco"/>
    <property type="match status" value="1"/>
</dbReference>